<dbReference type="PANTHER" id="PTHR47505">
    <property type="entry name" value="DNA UTILIZATION PROTEIN YHGH"/>
    <property type="match status" value="1"/>
</dbReference>
<keyword evidence="3" id="KW-0328">Glycosyltransferase</keyword>
<evidence type="ECO:0000259" key="2">
    <source>
        <dbReference type="Pfam" id="PF00156"/>
    </source>
</evidence>
<dbReference type="Proteomes" id="UP001501536">
    <property type="component" value="Unassembled WGS sequence"/>
</dbReference>
<keyword evidence="3" id="KW-0808">Transferase</keyword>
<organism evidence="3 4">
    <name type="scientific">Zhihengliuella alba</name>
    <dbReference type="NCBI Taxonomy" id="547018"/>
    <lineage>
        <taxon>Bacteria</taxon>
        <taxon>Bacillati</taxon>
        <taxon>Actinomycetota</taxon>
        <taxon>Actinomycetes</taxon>
        <taxon>Micrococcales</taxon>
        <taxon>Micrococcaceae</taxon>
        <taxon>Zhihengliuella</taxon>
    </lineage>
</organism>
<feature type="domain" description="Phosphoribosyltransferase" evidence="2">
    <location>
        <begin position="249"/>
        <end position="297"/>
    </location>
</feature>
<comment type="similarity">
    <text evidence="1">Belongs to the ComF/GntX family.</text>
</comment>
<evidence type="ECO:0000313" key="3">
    <source>
        <dbReference type="EMBL" id="GAA3696634.1"/>
    </source>
</evidence>
<sequence>MDDRDEKARENRPGTVLRRSATAVDGWVLGRSGRSLAAAAGEFLGLVAPTECVACGGQDSVLCPSCAARLRHSTVRPARVEDAAEALPLDAFDRPLPVVAAGPYAGELSASLLAYKNRQRTGLLSVLGPALAGAVHAFAPEAQRAAAWAGSRTILLVPVPSRSSASVRRGYAPVQELLRWMRRRRLEPPGFGVASVLRTAEPWTHVLPSAPVVAVLEAARARLGAGPEGAGAQKGRGRRARAAVRGTMRSQADLRGCTCVIVDDVLTTGSTVAEAHRALAAAGAVVAGAVVVAATHDPRGSEMTVNRINGG</sequence>
<protein>
    <submittedName>
        <fullName evidence="3">Phosphoribosyltransferase family protein</fullName>
    </submittedName>
</protein>
<reference evidence="4" key="1">
    <citation type="journal article" date="2019" name="Int. J. Syst. Evol. Microbiol.">
        <title>The Global Catalogue of Microorganisms (GCM) 10K type strain sequencing project: providing services to taxonomists for standard genome sequencing and annotation.</title>
        <authorList>
            <consortium name="The Broad Institute Genomics Platform"/>
            <consortium name="The Broad Institute Genome Sequencing Center for Infectious Disease"/>
            <person name="Wu L."/>
            <person name="Ma J."/>
        </authorList>
    </citation>
    <scope>NUCLEOTIDE SEQUENCE [LARGE SCALE GENOMIC DNA]</scope>
    <source>
        <strain evidence="4">JCM 16961</strain>
    </source>
</reference>
<accession>A0ABP7CYU5</accession>
<dbReference type="InterPro" id="IPR000836">
    <property type="entry name" value="PRTase_dom"/>
</dbReference>
<dbReference type="EMBL" id="BAABCJ010000001">
    <property type="protein sequence ID" value="GAA3696634.1"/>
    <property type="molecule type" value="Genomic_DNA"/>
</dbReference>
<dbReference type="Gene3D" id="3.40.50.2020">
    <property type="match status" value="1"/>
</dbReference>
<dbReference type="RefSeq" id="WP_344879987.1">
    <property type="nucleotide sequence ID" value="NZ_BAABCJ010000001.1"/>
</dbReference>
<proteinExistence type="inferred from homology"/>
<dbReference type="InterPro" id="IPR051910">
    <property type="entry name" value="ComF/GntX_DNA_util-trans"/>
</dbReference>
<evidence type="ECO:0000313" key="4">
    <source>
        <dbReference type="Proteomes" id="UP001501536"/>
    </source>
</evidence>
<name>A0ABP7CYU5_9MICC</name>
<gene>
    <name evidence="3" type="ORF">GCM10022377_06880</name>
</gene>
<keyword evidence="4" id="KW-1185">Reference proteome</keyword>
<comment type="caution">
    <text evidence="3">The sequence shown here is derived from an EMBL/GenBank/DDBJ whole genome shotgun (WGS) entry which is preliminary data.</text>
</comment>
<dbReference type="GO" id="GO:0016757">
    <property type="term" value="F:glycosyltransferase activity"/>
    <property type="evidence" value="ECO:0007669"/>
    <property type="project" value="UniProtKB-KW"/>
</dbReference>
<dbReference type="PANTHER" id="PTHR47505:SF1">
    <property type="entry name" value="DNA UTILIZATION PROTEIN YHGH"/>
    <property type="match status" value="1"/>
</dbReference>
<evidence type="ECO:0000256" key="1">
    <source>
        <dbReference type="ARBA" id="ARBA00008007"/>
    </source>
</evidence>
<dbReference type="SUPFAM" id="SSF53271">
    <property type="entry name" value="PRTase-like"/>
    <property type="match status" value="1"/>
</dbReference>
<dbReference type="Pfam" id="PF00156">
    <property type="entry name" value="Pribosyltran"/>
    <property type="match status" value="1"/>
</dbReference>
<dbReference type="InterPro" id="IPR029057">
    <property type="entry name" value="PRTase-like"/>
</dbReference>
<dbReference type="CDD" id="cd06223">
    <property type="entry name" value="PRTases_typeI"/>
    <property type="match status" value="1"/>
</dbReference>